<evidence type="ECO:0000313" key="1">
    <source>
        <dbReference type="EMBL" id="KJB29932.1"/>
    </source>
</evidence>
<proteinExistence type="predicted"/>
<keyword evidence="2" id="KW-1185">Reference proteome</keyword>
<gene>
    <name evidence="1" type="ORF">B456_005G124200</name>
</gene>
<dbReference type="Proteomes" id="UP000032304">
    <property type="component" value="Chromosome 5"/>
</dbReference>
<name>A0A0D2NBJ3_GOSRA</name>
<organism evidence="1 2">
    <name type="scientific">Gossypium raimondii</name>
    <name type="common">Peruvian cotton</name>
    <name type="synonym">Gossypium klotzschianum subsp. raimondii</name>
    <dbReference type="NCBI Taxonomy" id="29730"/>
    <lineage>
        <taxon>Eukaryota</taxon>
        <taxon>Viridiplantae</taxon>
        <taxon>Streptophyta</taxon>
        <taxon>Embryophyta</taxon>
        <taxon>Tracheophyta</taxon>
        <taxon>Spermatophyta</taxon>
        <taxon>Magnoliopsida</taxon>
        <taxon>eudicotyledons</taxon>
        <taxon>Gunneridae</taxon>
        <taxon>Pentapetalae</taxon>
        <taxon>rosids</taxon>
        <taxon>malvids</taxon>
        <taxon>Malvales</taxon>
        <taxon>Malvaceae</taxon>
        <taxon>Malvoideae</taxon>
        <taxon>Gossypium</taxon>
    </lineage>
</organism>
<dbReference type="AlphaFoldDB" id="A0A0D2NBJ3"/>
<reference evidence="1 2" key="1">
    <citation type="journal article" date="2012" name="Nature">
        <title>Repeated polyploidization of Gossypium genomes and the evolution of spinnable cotton fibres.</title>
        <authorList>
            <person name="Paterson A.H."/>
            <person name="Wendel J.F."/>
            <person name="Gundlach H."/>
            <person name="Guo H."/>
            <person name="Jenkins J."/>
            <person name="Jin D."/>
            <person name="Llewellyn D."/>
            <person name="Showmaker K.C."/>
            <person name="Shu S."/>
            <person name="Udall J."/>
            <person name="Yoo M.J."/>
            <person name="Byers R."/>
            <person name="Chen W."/>
            <person name="Doron-Faigenboim A."/>
            <person name="Duke M.V."/>
            <person name="Gong L."/>
            <person name="Grimwood J."/>
            <person name="Grover C."/>
            <person name="Grupp K."/>
            <person name="Hu G."/>
            <person name="Lee T.H."/>
            <person name="Li J."/>
            <person name="Lin L."/>
            <person name="Liu T."/>
            <person name="Marler B.S."/>
            <person name="Page J.T."/>
            <person name="Roberts A.W."/>
            <person name="Romanel E."/>
            <person name="Sanders W.S."/>
            <person name="Szadkowski E."/>
            <person name="Tan X."/>
            <person name="Tang H."/>
            <person name="Xu C."/>
            <person name="Wang J."/>
            <person name="Wang Z."/>
            <person name="Zhang D."/>
            <person name="Zhang L."/>
            <person name="Ashrafi H."/>
            <person name="Bedon F."/>
            <person name="Bowers J.E."/>
            <person name="Brubaker C.L."/>
            <person name="Chee P.W."/>
            <person name="Das S."/>
            <person name="Gingle A.R."/>
            <person name="Haigler C.H."/>
            <person name="Harker D."/>
            <person name="Hoffmann L.V."/>
            <person name="Hovav R."/>
            <person name="Jones D.C."/>
            <person name="Lemke C."/>
            <person name="Mansoor S."/>
            <person name="ur Rahman M."/>
            <person name="Rainville L.N."/>
            <person name="Rambani A."/>
            <person name="Reddy U.K."/>
            <person name="Rong J.K."/>
            <person name="Saranga Y."/>
            <person name="Scheffler B.E."/>
            <person name="Scheffler J.A."/>
            <person name="Stelly D.M."/>
            <person name="Triplett B.A."/>
            <person name="Van Deynze A."/>
            <person name="Vaslin M.F."/>
            <person name="Waghmare V.N."/>
            <person name="Walford S.A."/>
            <person name="Wright R.J."/>
            <person name="Zaki E.A."/>
            <person name="Zhang T."/>
            <person name="Dennis E.S."/>
            <person name="Mayer K.F."/>
            <person name="Peterson D.G."/>
            <person name="Rokhsar D.S."/>
            <person name="Wang X."/>
            <person name="Schmutz J."/>
        </authorList>
    </citation>
    <scope>NUCLEOTIDE SEQUENCE [LARGE SCALE GENOMIC DNA]</scope>
</reference>
<dbReference type="Gramene" id="KJB29932">
    <property type="protein sequence ID" value="KJB29932"/>
    <property type="gene ID" value="B456_005G124200"/>
</dbReference>
<dbReference type="EMBL" id="CM001744">
    <property type="protein sequence ID" value="KJB29932.1"/>
    <property type="molecule type" value="Genomic_DNA"/>
</dbReference>
<evidence type="ECO:0000313" key="2">
    <source>
        <dbReference type="Proteomes" id="UP000032304"/>
    </source>
</evidence>
<sequence>MKISGNQVNSEIPFINKLKKKKYQISKPTQAPESYPLNWTSKLTLGISTPHKHLWRLLQRAPSNSSCSDI</sequence>
<accession>A0A0D2NBJ3</accession>
<protein>
    <submittedName>
        <fullName evidence="1">Uncharacterized protein</fullName>
    </submittedName>
</protein>